<dbReference type="HAMAP" id="MF_01007">
    <property type="entry name" value="16SrRNA_methyltr_H"/>
    <property type="match status" value="1"/>
</dbReference>
<feature type="binding site" evidence="6">
    <location>
        <position position="51"/>
    </location>
    <ligand>
        <name>S-adenosyl-L-methionine</name>
        <dbReference type="ChEBI" id="CHEBI:59789"/>
    </ligand>
</feature>
<dbReference type="InterPro" id="IPR002903">
    <property type="entry name" value="RsmH"/>
</dbReference>
<evidence type="ECO:0000313" key="7">
    <source>
        <dbReference type="EMBL" id="MYE37964.1"/>
    </source>
</evidence>
<dbReference type="GO" id="GO:0070475">
    <property type="term" value="P:rRNA base methylation"/>
    <property type="evidence" value="ECO:0007669"/>
    <property type="project" value="UniProtKB-UniRule"/>
</dbReference>
<keyword evidence="4 6" id="KW-0808">Transferase</keyword>
<dbReference type="NCBIfam" id="TIGR00006">
    <property type="entry name" value="16S rRNA (cytosine(1402)-N(4))-methyltransferase RsmH"/>
    <property type="match status" value="1"/>
</dbReference>
<keyword evidence="3 6" id="KW-0489">Methyltransferase</keyword>
<dbReference type="CDD" id="cd02440">
    <property type="entry name" value="AdoMet_MTases"/>
    <property type="match status" value="1"/>
</dbReference>
<protein>
    <recommendedName>
        <fullName evidence="6">Ribosomal RNA small subunit methyltransferase H</fullName>
        <ecNumber evidence="6">2.1.1.199</ecNumber>
    </recommendedName>
    <alternativeName>
        <fullName evidence="6">16S rRNA m(4)C1402 methyltransferase</fullName>
    </alternativeName>
    <alternativeName>
        <fullName evidence="6">rRNA (cytosine-N(4)-)-methyltransferase RsmH</fullName>
    </alternativeName>
</protein>
<dbReference type="Pfam" id="PF01795">
    <property type="entry name" value="Methyltransf_5"/>
    <property type="match status" value="1"/>
</dbReference>
<evidence type="ECO:0000256" key="5">
    <source>
        <dbReference type="ARBA" id="ARBA00022691"/>
    </source>
</evidence>
<dbReference type="EC" id="2.1.1.199" evidence="6"/>
<dbReference type="PANTHER" id="PTHR11265">
    <property type="entry name" value="S-ADENOSYL-METHYLTRANSFERASE MRAW"/>
    <property type="match status" value="1"/>
</dbReference>
<keyword evidence="2 6" id="KW-0698">rRNA processing</keyword>
<gene>
    <name evidence="6 7" type="primary">rsmH</name>
    <name evidence="7" type="ORF">F4X82_00375</name>
</gene>
<evidence type="ECO:0000256" key="3">
    <source>
        <dbReference type="ARBA" id="ARBA00022603"/>
    </source>
</evidence>
<dbReference type="Proteomes" id="UP000449092">
    <property type="component" value="Unassembled WGS sequence"/>
</dbReference>
<dbReference type="GO" id="GO:0005737">
    <property type="term" value="C:cytoplasm"/>
    <property type="evidence" value="ECO:0007669"/>
    <property type="project" value="UniProtKB-SubCell"/>
</dbReference>
<evidence type="ECO:0000256" key="4">
    <source>
        <dbReference type="ARBA" id="ARBA00022679"/>
    </source>
</evidence>
<dbReference type="EMBL" id="VXOY01000005">
    <property type="protein sequence ID" value="MYE37964.1"/>
    <property type="molecule type" value="Genomic_DNA"/>
</dbReference>
<keyword evidence="5 6" id="KW-0949">S-adenosyl-L-methionine</keyword>
<feature type="binding site" evidence="6">
    <location>
        <position position="80"/>
    </location>
    <ligand>
        <name>S-adenosyl-L-methionine</name>
        <dbReference type="ChEBI" id="CHEBI:59789"/>
    </ligand>
</feature>
<evidence type="ECO:0000256" key="2">
    <source>
        <dbReference type="ARBA" id="ARBA00022552"/>
    </source>
</evidence>
<comment type="subcellular location">
    <subcellularLocation>
        <location evidence="6">Cytoplasm</location>
    </subcellularLocation>
</comment>
<proteinExistence type="inferred from homology"/>
<feature type="binding site" evidence="6">
    <location>
        <position position="108"/>
    </location>
    <ligand>
        <name>S-adenosyl-L-methionine</name>
        <dbReference type="ChEBI" id="CHEBI:59789"/>
    </ligand>
</feature>
<comment type="caution">
    <text evidence="7">The sequence shown here is derived from an EMBL/GenBank/DDBJ whole genome shotgun (WGS) entry which is preliminary data.</text>
</comment>
<dbReference type="AlphaFoldDB" id="A0A845DBF1"/>
<evidence type="ECO:0000256" key="1">
    <source>
        <dbReference type="ARBA" id="ARBA00010396"/>
    </source>
</evidence>
<evidence type="ECO:0000256" key="6">
    <source>
        <dbReference type="HAMAP-Rule" id="MF_01007"/>
    </source>
</evidence>
<comment type="function">
    <text evidence="6">Specifically methylates the N4 position of cytidine in position 1402 (C1402) of 16S rRNA.</text>
</comment>
<comment type="similarity">
    <text evidence="1 6">Belongs to the methyltransferase superfamily. RsmH family.</text>
</comment>
<dbReference type="InterPro" id="IPR023397">
    <property type="entry name" value="SAM-dep_MeTrfase_MraW_recog"/>
</dbReference>
<dbReference type="Gene3D" id="1.10.150.170">
    <property type="entry name" value="Putative methyltransferase TM0872, insert domain"/>
    <property type="match status" value="1"/>
</dbReference>
<name>A0A845DBF1_9BACT</name>
<evidence type="ECO:0000313" key="8">
    <source>
        <dbReference type="Proteomes" id="UP000449092"/>
    </source>
</evidence>
<dbReference type="SUPFAM" id="SSF53335">
    <property type="entry name" value="S-adenosyl-L-methionine-dependent methyltransferases"/>
    <property type="match status" value="1"/>
</dbReference>
<organism evidence="7 8">
    <name type="scientific">Candidatus Spechtbacteria bacterium SB0662_bin_43</name>
    <dbReference type="NCBI Taxonomy" id="2604897"/>
    <lineage>
        <taxon>Bacteria</taxon>
        <taxon>Candidatus Spechtiibacteriota</taxon>
    </lineage>
</organism>
<dbReference type="PIRSF" id="PIRSF004486">
    <property type="entry name" value="MraW"/>
    <property type="match status" value="1"/>
</dbReference>
<dbReference type="Gene3D" id="3.40.50.150">
    <property type="entry name" value="Vaccinia Virus protein VP39"/>
    <property type="match status" value="1"/>
</dbReference>
<comment type="catalytic activity">
    <reaction evidence="6">
        <text>cytidine(1402) in 16S rRNA + S-adenosyl-L-methionine = N(4)-methylcytidine(1402) in 16S rRNA + S-adenosyl-L-homocysteine + H(+)</text>
        <dbReference type="Rhea" id="RHEA:42928"/>
        <dbReference type="Rhea" id="RHEA-COMP:10286"/>
        <dbReference type="Rhea" id="RHEA-COMP:10287"/>
        <dbReference type="ChEBI" id="CHEBI:15378"/>
        <dbReference type="ChEBI" id="CHEBI:57856"/>
        <dbReference type="ChEBI" id="CHEBI:59789"/>
        <dbReference type="ChEBI" id="CHEBI:74506"/>
        <dbReference type="ChEBI" id="CHEBI:82748"/>
        <dbReference type="EC" id="2.1.1.199"/>
    </reaction>
</comment>
<dbReference type="PANTHER" id="PTHR11265:SF0">
    <property type="entry name" value="12S RRNA N4-METHYLCYTIDINE METHYLTRANSFERASE"/>
    <property type="match status" value="1"/>
</dbReference>
<accession>A0A845DBF1</accession>
<dbReference type="SUPFAM" id="SSF81799">
    <property type="entry name" value="Putative methyltransferase TM0872, insert domain"/>
    <property type="match status" value="1"/>
</dbReference>
<sequence>MIHTPVMIDEVLHYLALQQGDTVIDATAGYGGHTFAIARAIGSKGNILAIERDDVMASFLCKRVIQQRLYQNVVVVNGNYRDLDDMCQDEQFENVSGVLFDLGFSSWHVEHSGRGFSFLRDEPLDMRYNATDTSAQTAANIINSAPRDTLEYIFQEYGEEPKAQHIAKAIFQKRRQEKIRTTQQLVDIITSVIPRHTKRKMHPATRIFQALRIAVNDEIGALKQGLYAAQSHIGKDGRIVVISFHSLEDRVVKTVFQDWKKKGIGNILTKKVVVPHFTEIQRNRRSRSAKLRAFHTI</sequence>
<dbReference type="InterPro" id="IPR029063">
    <property type="entry name" value="SAM-dependent_MTases_sf"/>
</dbReference>
<reference evidence="7 8" key="1">
    <citation type="submission" date="2019-09" db="EMBL/GenBank/DDBJ databases">
        <title>Characterisation of the sponge microbiome using genome-centric metagenomics.</title>
        <authorList>
            <person name="Engelberts J.P."/>
            <person name="Robbins S.J."/>
            <person name="De Goeij J.M."/>
            <person name="Aranda M."/>
            <person name="Bell S.C."/>
            <person name="Webster N.S."/>
        </authorList>
    </citation>
    <scope>NUCLEOTIDE SEQUENCE [LARGE SCALE GENOMIC DNA]</scope>
    <source>
        <strain evidence="7">SB0662_bin_43</strain>
    </source>
</reference>
<keyword evidence="6" id="KW-0963">Cytoplasm</keyword>
<feature type="binding site" evidence="6">
    <location>
        <begin position="31"/>
        <end position="33"/>
    </location>
    <ligand>
        <name>S-adenosyl-L-methionine</name>
        <dbReference type="ChEBI" id="CHEBI:59789"/>
    </ligand>
</feature>
<feature type="binding site" evidence="6">
    <location>
        <position position="101"/>
    </location>
    <ligand>
        <name>S-adenosyl-L-methionine</name>
        <dbReference type="ChEBI" id="CHEBI:59789"/>
    </ligand>
</feature>
<dbReference type="GO" id="GO:0071424">
    <property type="term" value="F:rRNA (cytosine-N4-)-methyltransferase activity"/>
    <property type="evidence" value="ECO:0007669"/>
    <property type="project" value="UniProtKB-UniRule"/>
</dbReference>